<comment type="caution">
    <text evidence="1">The sequence shown here is derived from an EMBL/GenBank/DDBJ whole genome shotgun (WGS) entry which is preliminary data.</text>
</comment>
<evidence type="ECO:0008006" key="3">
    <source>
        <dbReference type="Google" id="ProtNLM"/>
    </source>
</evidence>
<gene>
    <name evidence="1" type="ORF">GOP47_0018371</name>
</gene>
<keyword evidence="2" id="KW-1185">Reference proteome</keyword>
<dbReference type="Pfam" id="PF13424">
    <property type="entry name" value="TPR_12"/>
    <property type="match status" value="1"/>
</dbReference>
<dbReference type="EMBL" id="JABFUD020000017">
    <property type="protein sequence ID" value="KAI5067843.1"/>
    <property type="molecule type" value="Genomic_DNA"/>
</dbReference>
<dbReference type="InterPro" id="IPR019734">
    <property type="entry name" value="TPR_rpt"/>
</dbReference>
<reference evidence="1" key="1">
    <citation type="submission" date="2021-01" db="EMBL/GenBank/DDBJ databases">
        <title>Adiantum capillus-veneris genome.</title>
        <authorList>
            <person name="Fang Y."/>
            <person name="Liao Q."/>
        </authorList>
    </citation>
    <scope>NUCLEOTIDE SEQUENCE</scope>
    <source>
        <strain evidence="1">H3</strain>
        <tissue evidence="1">Leaf</tissue>
    </source>
</reference>
<evidence type="ECO:0000313" key="1">
    <source>
        <dbReference type="EMBL" id="KAI5067843.1"/>
    </source>
</evidence>
<accession>A0A9D4UH54</accession>
<protein>
    <recommendedName>
        <fullName evidence="3">MalT-like TPR region domain-containing protein</fullName>
    </recommendedName>
</protein>
<evidence type="ECO:0000313" key="2">
    <source>
        <dbReference type="Proteomes" id="UP000886520"/>
    </source>
</evidence>
<dbReference type="OrthoDB" id="626167at2759"/>
<dbReference type="PANTHER" id="PTHR47459:SF1">
    <property type="entry name" value="KINESIN LIGHT CHAIN-RELATED"/>
    <property type="match status" value="1"/>
</dbReference>
<dbReference type="SMART" id="SM00028">
    <property type="entry name" value="TPR"/>
    <property type="match status" value="4"/>
</dbReference>
<dbReference type="PANTHER" id="PTHR47459">
    <property type="entry name" value="KINESIN LIGHT CHAIN-RELATED"/>
    <property type="match status" value="1"/>
</dbReference>
<dbReference type="Proteomes" id="UP000886520">
    <property type="component" value="Chromosome 17"/>
</dbReference>
<dbReference type="AlphaFoldDB" id="A0A9D4UH54"/>
<name>A0A9D4UH54_ADICA</name>
<dbReference type="InterPro" id="IPR011990">
    <property type="entry name" value="TPR-like_helical_dom_sf"/>
</dbReference>
<dbReference type="SUPFAM" id="SSF48452">
    <property type="entry name" value="TPR-like"/>
    <property type="match status" value="2"/>
</dbReference>
<dbReference type="Pfam" id="PF13181">
    <property type="entry name" value="TPR_8"/>
    <property type="match status" value="1"/>
</dbReference>
<sequence length="634" mass="70735">MRFIAHQRRRSLFSSMRFVRGGAVREGCVAKSPTQNMGSVPCFSFNNDMELPLTEDSKHMHDFLYKQVSSSCSRLISLQCLKAHSGSMGCHFYSDRYSHASCWRQCRDLCTVTSQETSDLKPEVGCVDASQAAWDTLTSQMKDLKDGLAKGKVLKSLKGLVDQLEPFAEAIDLRLGLARLRLAQSLAAAGEEPGMYLGYAQRALKCLEALVKGSWEHGLCLFILGSAYVELGKFDSAVLQLDQCVSVLKQMKGTSRDGRYDIFVVSVHHILGQLESLRGQYHKSLMHFEHAIRIGKKALKEGSPKLPTLYYKAGTACRNASDPKVAMSFALKALEGYMTCYGPSSLQVGRVRALMSGIHCDLQKYEDALLEYNEAKPILEYLKETEEMARMNLDMAKLLSYEKKSGAALPLLEQVINSTEVSSLYHFTALIRAAMASSELKLEDAADYFRKAVDAVDHQEISRSTALYLVQLGSIAEKRKDFEHAAMLFQKAMKMLDECLACSPQSVLVEDKAGQLQFFDKVGLLQLRDKVGMLLLRAGKVKKAIPYFQSSLKDAESGNGVQLLIAHVKLGSAYSLLNKKSEASKHFKACNEMCTEWIQLLLTYKFYSFAITNRSIDHLGALENLGICMLWFFV</sequence>
<organism evidence="1 2">
    <name type="scientific">Adiantum capillus-veneris</name>
    <name type="common">Maidenhair fern</name>
    <dbReference type="NCBI Taxonomy" id="13818"/>
    <lineage>
        <taxon>Eukaryota</taxon>
        <taxon>Viridiplantae</taxon>
        <taxon>Streptophyta</taxon>
        <taxon>Embryophyta</taxon>
        <taxon>Tracheophyta</taxon>
        <taxon>Polypodiopsida</taxon>
        <taxon>Polypodiidae</taxon>
        <taxon>Polypodiales</taxon>
        <taxon>Pteridineae</taxon>
        <taxon>Pteridaceae</taxon>
        <taxon>Vittarioideae</taxon>
        <taxon>Adiantum</taxon>
    </lineage>
</organism>
<dbReference type="Gene3D" id="1.25.40.10">
    <property type="entry name" value="Tetratricopeptide repeat domain"/>
    <property type="match status" value="2"/>
</dbReference>
<proteinExistence type="predicted"/>